<accession>A0A1H9FT29</accession>
<evidence type="ECO:0000313" key="2">
    <source>
        <dbReference type="EMBL" id="SEQ41026.1"/>
    </source>
</evidence>
<name>A0A1H9FT29_9ACTN</name>
<dbReference type="AlphaFoldDB" id="A0A1H9FT29"/>
<gene>
    <name evidence="2" type="ORF">SAMN05216481_107171</name>
</gene>
<evidence type="ECO:0000313" key="3">
    <source>
        <dbReference type="Proteomes" id="UP000199055"/>
    </source>
</evidence>
<dbReference type="Proteomes" id="UP000199055">
    <property type="component" value="Unassembled WGS sequence"/>
</dbReference>
<proteinExistence type="predicted"/>
<evidence type="ECO:0000256" key="1">
    <source>
        <dbReference type="SAM" id="MobiDB-lite"/>
    </source>
</evidence>
<reference evidence="2 3" key="1">
    <citation type="submission" date="2016-10" db="EMBL/GenBank/DDBJ databases">
        <authorList>
            <person name="de Groot N.N."/>
        </authorList>
    </citation>
    <scope>NUCLEOTIDE SEQUENCE [LARGE SCALE GENOMIC DNA]</scope>
    <source>
        <strain evidence="2 3">CGMCC 4.3519</strain>
    </source>
</reference>
<keyword evidence="3" id="KW-1185">Reference proteome</keyword>
<protein>
    <submittedName>
        <fullName evidence="2">Uncharacterized protein</fullName>
    </submittedName>
</protein>
<organism evidence="2 3">
    <name type="scientific">Streptomyces radiopugnans</name>
    <dbReference type="NCBI Taxonomy" id="403935"/>
    <lineage>
        <taxon>Bacteria</taxon>
        <taxon>Bacillati</taxon>
        <taxon>Actinomycetota</taxon>
        <taxon>Actinomycetes</taxon>
        <taxon>Kitasatosporales</taxon>
        <taxon>Streptomycetaceae</taxon>
        <taxon>Streptomyces</taxon>
    </lineage>
</organism>
<feature type="region of interest" description="Disordered" evidence="1">
    <location>
        <begin position="1"/>
        <end position="30"/>
    </location>
</feature>
<dbReference type="EMBL" id="FOET01000007">
    <property type="protein sequence ID" value="SEQ41026.1"/>
    <property type="molecule type" value="Genomic_DNA"/>
</dbReference>
<sequence length="30" mass="3333">MNTPAVVRDLRNLQDPVGHLQDGAERMQNG</sequence>